<name>K9DUB8_9BACE</name>
<dbReference type="STRING" id="742727.HMPREF9447_04354"/>
<keyword evidence="4" id="KW-1185">Reference proteome</keyword>
<evidence type="ECO:0000256" key="1">
    <source>
        <dbReference type="SAM" id="Phobius"/>
    </source>
</evidence>
<evidence type="ECO:0000259" key="2">
    <source>
        <dbReference type="Pfam" id="PF26002"/>
    </source>
</evidence>
<dbReference type="eggNOG" id="COG1566">
    <property type="taxonomic scope" value="Bacteria"/>
</dbReference>
<dbReference type="Gene3D" id="2.40.30.170">
    <property type="match status" value="1"/>
</dbReference>
<gene>
    <name evidence="3" type="ORF">HMPREF9447_04354</name>
</gene>
<dbReference type="AlphaFoldDB" id="K9DUB8"/>
<evidence type="ECO:0000313" key="3">
    <source>
        <dbReference type="EMBL" id="EKU88514.1"/>
    </source>
</evidence>
<comment type="caution">
    <text evidence="3">The sequence shown here is derived from an EMBL/GenBank/DDBJ whole genome shotgun (WGS) entry which is preliminary data.</text>
</comment>
<keyword evidence="1" id="KW-0812">Transmembrane</keyword>
<dbReference type="Pfam" id="PF26002">
    <property type="entry name" value="Beta-barrel_AprE"/>
    <property type="match status" value="1"/>
</dbReference>
<accession>K9DUB8</accession>
<dbReference type="HOGENOM" id="CLU_140336_0_0_10"/>
<dbReference type="RefSeq" id="WP_009131870.1">
    <property type="nucleotide sequence ID" value="NZ_JH992944.1"/>
</dbReference>
<organism evidence="3 4">
    <name type="scientific">Bacteroides oleiciplenus YIT 12058</name>
    <dbReference type="NCBI Taxonomy" id="742727"/>
    <lineage>
        <taxon>Bacteria</taxon>
        <taxon>Pseudomonadati</taxon>
        <taxon>Bacteroidota</taxon>
        <taxon>Bacteroidia</taxon>
        <taxon>Bacteroidales</taxon>
        <taxon>Bacteroidaceae</taxon>
        <taxon>Bacteroides</taxon>
    </lineage>
</organism>
<keyword evidence="1" id="KW-0472">Membrane</keyword>
<keyword evidence="1" id="KW-1133">Transmembrane helix</keyword>
<evidence type="ECO:0000313" key="4">
    <source>
        <dbReference type="Proteomes" id="UP000009872"/>
    </source>
</evidence>
<proteinExistence type="predicted"/>
<reference evidence="3 4" key="1">
    <citation type="submission" date="2012-09" db="EMBL/GenBank/DDBJ databases">
        <title>The Genome Sequence of Bacteroides oleiciplenus YIT 12058.</title>
        <authorList>
            <consortium name="The Broad Institute Genome Sequencing Platform"/>
            <person name="Earl A."/>
            <person name="Ward D."/>
            <person name="Feldgarden M."/>
            <person name="Gevers D."/>
            <person name="Morotomi M."/>
            <person name="Walker B."/>
            <person name="Young S.K."/>
            <person name="Zeng Q."/>
            <person name="Gargeya S."/>
            <person name="Fitzgerald M."/>
            <person name="Haas B."/>
            <person name="Abouelleil A."/>
            <person name="Alvarado L."/>
            <person name="Arachchi H.M."/>
            <person name="Berlin A.M."/>
            <person name="Chapman S.B."/>
            <person name="Goldberg J."/>
            <person name="Griggs A."/>
            <person name="Gujja S."/>
            <person name="Hansen M."/>
            <person name="Howarth C."/>
            <person name="Imamovic A."/>
            <person name="Larimer J."/>
            <person name="McCowen C."/>
            <person name="Montmayeur A."/>
            <person name="Murphy C."/>
            <person name="Neiman D."/>
            <person name="Pearson M."/>
            <person name="Priest M."/>
            <person name="Roberts A."/>
            <person name="Saif S."/>
            <person name="Shea T."/>
            <person name="Sisk P."/>
            <person name="Sykes S."/>
            <person name="Wortman J."/>
            <person name="Nusbaum C."/>
            <person name="Birren B."/>
        </authorList>
    </citation>
    <scope>NUCLEOTIDE SEQUENCE [LARGE SCALE GENOMIC DNA]</scope>
    <source>
        <strain evidence="3 4">YIT 12058</strain>
    </source>
</reference>
<dbReference type="InterPro" id="IPR058982">
    <property type="entry name" value="Beta-barrel_AprE"/>
</dbReference>
<feature type="domain" description="AprE-like beta-barrel" evidence="2">
    <location>
        <begin position="73"/>
        <end position="129"/>
    </location>
</feature>
<dbReference type="PATRIC" id="fig|742727.4.peg.4442"/>
<dbReference type="EMBL" id="ADLF01000020">
    <property type="protein sequence ID" value="EKU88514.1"/>
    <property type="molecule type" value="Genomic_DNA"/>
</dbReference>
<protein>
    <recommendedName>
        <fullName evidence="2">AprE-like beta-barrel domain-containing protein</fullName>
    </recommendedName>
</protein>
<dbReference type="Proteomes" id="UP000009872">
    <property type="component" value="Unassembled WGS sequence"/>
</dbReference>
<feature type="transmembrane region" description="Helical" evidence="1">
    <location>
        <begin position="21"/>
        <end position="46"/>
    </location>
</feature>
<sequence>MENIELRSEQVQKIIGQIPSILTRSGISIIGIIVALLLTVTVFVPYPETLEGEVTIEENDNENTYAKGLLPYTFITQIKKDMSVEIELEGFNAREYGYQHGIISYVSPEVITNNKKNYFAFIIILKENPFIQKGMKGYVSVILSNKTLLERIISK</sequence>
<dbReference type="OrthoDB" id="1050343at2"/>